<dbReference type="Gene3D" id="3.40.50.720">
    <property type="entry name" value="NAD(P)-binding Rossmann-like Domain"/>
    <property type="match status" value="1"/>
</dbReference>
<dbReference type="InterPro" id="IPR004104">
    <property type="entry name" value="Gfo/Idh/MocA-like_OxRdtase_C"/>
</dbReference>
<evidence type="ECO:0000313" key="5">
    <source>
        <dbReference type="Proteomes" id="UP001238215"/>
    </source>
</evidence>
<dbReference type="Gene3D" id="3.30.360.10">
    <property type="entry name" value="Dihydrodipicolinate Reductase, domain 2"/>
    <property type="match status" value="1"/>
</dbReference>
<evidence type="ECO:0000259" key="2">
    <source>
        <dbReference type="Pfam" id="PF01408"/>
    </source>
</evidence>
<dbReference type="PANTHER" id="PTHR43593">
    <property type="match status" value="1"/>
</dbReference>
<proteinExistence type="inferred from homology"/>
<feature type="domain" description="Gfo/Idh/MocA-like oxidoreductase N-terminal" evidence="2">
    <location>
        <begin position="6"/>
        <end position="122"/>
    </location>
</feature>
<protein>
    <submittedName>
        <fullName evidence="4">Gfo/Idh/MocA family oxidoreductase</fullName>
    </submittedName>
</protein>
<feature type="domain" description="Gfo/Idh/MocA-like oxidoreductase C-terminal" evidence="3">
    <location>
        <begin position="139"/>
        <end position="325"/>
    </location>
</feature>
<reference evidence="4 5" key="1">
    <citation type="submission" date="2023-08" db="EMBL/GenBank/DDBJ databases">
        <title>Whole genome sequencing of Enterococcus.</title>
        <authorList>
            <person name="Kaptchouang Tchatchouang C.D."/>
            <person name="Ateba C.N."/>
        </authorList>
    </citation>
    <scope>NUCLEOTIDE SEQUENCE [LARGE SCALE GENOMIC DNA]</scope>
    <source>
        <strain evidence="4 5">ENT3_CNKT_NWU</strain>
    </source>
</reference>
<accession>A0AAJ1SQC9</accession>
<dbReference type="InterPro" id="IPR050424">
    <property type="entry name" value="Gfo-Idh-MocA_inositol_DH"/>
</dbReference>
<evidence type="ECO:0000259" key="3">
    <source>
        <dbReference type="Pfam" id="PF02894"/>
    </source>
</evidence>
<dbReference type="Pfam" id="PF01408">
    <property type="entry name" value="GFO_IDH_MocA"/>
    <property type="match status" value="1"/>
</dbReference>
<evidence type="ECO:0000256" key="1">
    <source>
        <dbReference type="ARBA" id="ARBA00010928"/>
    </source>
</evidence>
<dbReference type="AlphaFoldDB" id="A0AAJ1SQC9"/>
<sequence>MSKKQLRVGVIGCGAIGREHIHRLMSVVPSATVVAVYDYFEEAAQKVAAAYDGIEVFPSGEAIIESEGVDAVLVATTDDTHAGYVMHCLENEKYVFCEKPLALTVPECEEMMEKEQAIGKRLIQVSFNRRIDLGYREMKQAIKDGEIGEPLMIHSAHRNISQAPGFETDYAITRVAIHEIDITRWLLDEEYEEVQVLTVKQSRRTSGDWLNPQLVMFKTVSGQRVDVEVQTDGAYAYDIQCQVVGEDGTLNLPDPAKVWKRTNQSFSYSLTDHWAKRFIESYDTEFNEWAESVVADQLVGPSARDGYVSCVVADAMIRSRKTGRPEKIELVEKADIY</sequence>
<comment type="similarity">
    <text evidence="1">Belongs to the Gfo/Idh/MocA family.</text>
</comment>
<name>A0AAJ1SQC9_9ENTE</name>
<dbReference type="EMBL" id="JAVBZS010000035">
    <property type="protein sequence ID" value="MDP8590525.1"/>
    <property type="molecule type" value="Genomic_DNA"/>
</dbReference>
<evidence type="ECO:0000313" key="4">
    <source>
        <dbReference type="EMBL" id="MDP8590525.1"/>
    </source>
</evidence>
<gene>
    <name evidence="4" type="ORF">RAN64_10895</name>
</gene>
<organism evidence="4 5">
    <name type="scientific">Enterococcus lactis</name>
    <dbReference type="NCBI Taxonomy" id="357441"/>
    <lineage>
        <taxon>Bacteria</taxon>
        <taxon>Bacillati</taxon>
        <taxon>Bacillota</taxon>
        <taxon>Bacilli</taxon>
        <taxon>Lactobacillales</taxon>
        <taxon>Enterococcaceae</taxon>
        <taxon>Enterococcus</taxon>
    </lineage>
</organism>
<dbReference type="Proteomes" id="UP001238215">
    <property type="component" value="Unassembled WGS sequence"/>
</dbReference>
<keyword evidence="5" id="KW-1185">Reference proteome</keyword>
<dbReference type="SUPFAM" id="SSF51735">
    <property type="entry name" value="NAD(P)-binding Rossmann-fold domains"/>
    <property type="match status" value="1"/>
</dbReference>
<dbReference type="InterPro" id="IPR000683">
    <property type="entry name" value="Gfo/Idh/MocA-like_OxRdtase_N"/>
</dbReference>
<dbReference type="GO" id="GO:0000166">
    <property type="term" value="F:nucleotide binding"/>
    <property type="evidence" value="ECO:0007669"/>
    <property type="project" value="InterPro"/>
</dbReference>
<dbReference type="RefSeq" id="WP_047929664.1">
    <property type="nucleotide sequence ID" value="NZ_JAIZWO010000051.1"/>
</dbReference>
<dbReference type="Pfam" id="PF02894">
    <property type="entry name" value="GFO_IDH_MocA_C"/>
    <property type="match status" value="1"/>
</dbReference>
<comment type="caution">
    <text evidence="4">The sequence shown here is derived from an EMBL/GenBank/DDBJ whole genome shotgun (WGS) entry which is preliminary data.</text>
</comment>
<dbReference type="InterPro" id="IPR036291">
    <property type="entry name" value="NAD(P)-bd_dom_sf"/>
</dbReference>
<dbReference type="SUPFAM" id="SSF55347">
    <property type="entry name" value="Glyceraldehyde-3-phosphate dehydrogenase-like, C-terminal domain"/>
    <property type="match status" value="1"/>
</dbReference>
<dbReference type="PANTHER" id="PTHR43593:SF1">
    <property type="entry name" value="INOSITOL 2-DEHYDROGENASE"/>
    <property type="match status" value="1"/>
</dbReference>